<dbReference type="PROSITE" id="PS51367">
    <property type="entry name" value="THAUMATIN_2"/>
    <property type="match status" value="1"/>
</dbReference>
<keyword evidence="1" id="KW-1015">Disulfide bond</keyword>
<evidence type="ECO:0000256" key="2">
    <source>
        <dbReference type="SAM" id="SignalP"/>
    </source>
</evidence>
<gene>
    <name evidence="3" type="ORF">NQ315_011474</name>
</gene>
<dbReference type="Pfam" id="PF00314">
    <property type="entry name" value="Thaumatin"/>
    <property type="match status" value="1"/>
</dbReference>
<keyword evidence="4" id="KW-1185">Reference proteome</keyword>
<dbReference type="EMBL" id="JANEYG010000028">
    <property type="protein sequence ID" value="KAJ8918021.1"/>
    <property type="molecule type" value="Genomic_DNA"/>
</dbReference>
<dbReference type="SMART" id="SM00205">
    <property type="entry name" value="THN"/>
    <property type="match status" value="1"/>
</dbReference>
<feature type="signal peptide" evidence="2">
    <location>
        <begin position="1"/>
        <end position="20"/>
    </location>
</feature>
<name>A0AAV8VVT5_9CUCU</name>
<keyword evidence="2" id="KW-0732">Signal</keyword>
<dbReference type="Proteomes" id="UP001159042">
    <property type="component" value="Unassembled WGS sequence"/>
</dbReference>
<protein>
    <submittedName>
        <fullName evidence="3">Uncharacterized protein</fullName>
    </submittedName>
</protein>
<dbReference type="Gene3D" id="2.60.110.10">
    <property type="entry name" value="Thaumatin"/>
    <property type="match status" value="1"/>
</dbReference>
<feature type="disulfide bond" evidence="1">
    <location>
        <begin position="134"/>
        <end position="150"/>
    </location>
</feature>
<dbReference type="InterPro" id="IPR001938">
    <property type="entry name" value="Thaumatin"/>
</dbReference>
<dbReference type="InterPro" id="IPR037176">
    <property type="entry name" value="Osmotin/thaumatin-like_sf"/>
</dbReference>
<accession>A0AAV8VVT5</accession>
<dbReference type="AlphaFoldDB" id="A0AAV8VVT5"/>
<dbReference type="PIRSF" id="PIRSF002703">
    <property type="entry name" value="Thaumatin"/>
    <property type="match status" value="1"/>
</dbReference>
<organism evidence="3 4">
    <name type="scientific">Exocentrus adspersus</name>
    <dbReference type="NCBI Taxonomy" id="1586481"/>
    <lineage>
        <taxon>Eukaryota</taxon>
        <taxon>Metazoa</taxon>
        <taxon>Ecdysozoa</taxon>
        <taxon>Arthropoda</taxon>
        <taxon>Hexapoda</taxon>
        <taxon>Insecta</taxon>
        <taxon>Pterygota</taxon>
        <taxon>Neoptera</taxon>
        <taxon>Endopterygota</taxon>
        <taxon>Coleoptera</taxon>
        <taxon>Polyphaga</taxon>
        <taxon>Cucujiformia</taxon>
        <taxon>Chrysomeloidea</taxon>
        <taxon>Cerambycidae</taxon>
        <taxon>Lamiinae</taxon>
        <taxon>Acanthocinini</taxon>
        <taxon>Exocentrus</taxon>
    </lineage>
</organism>
<evidence type="ECO:0000313" key="3">
    <source>
        <dbReference type="EMBL" id="KAJ8918021.1"/>
    </source>
</evidence>
<comment type="caution">
    <text evidence="3">The sequence shown here is derived from an EMBL/GenBank/DDBJ whole genome shotgun (WGS) entry which is preliminary data.</text>
</comment>
<feature type="chain" id="PRO_5043832629" evidence="2">
    <location>
        <begin position="21"/>
        <end position="188"/>
    </location>
</feature>
<dbReference type="PANTHER" id="PTHR31048">
    <property type="entry name" value="OS03G0233200 PROTEIN"/>
    <property type="match status" value="1"/>
</dbReference>
<dbReference type="SUPFAM" id="SSF49870">
    <property type="entry name" value="Osmotin, thaumatin-like protein"/>
    <property type="match status" value="1"/>
</dbReference>
<reference evidence="3 4" key="1">
    <citation type="journal article" date="2023" name="Insect Mol. Biol.">
        <title>Genome sequencing provides insights into the evolution of gene families encoding plant cell wall-degrading enzymes in longhorned beetles.</title>
        <authorList>
            <person name="Shin N.R."/>
            <person name="Okamura Y."/>
            <person name="Kirsch R."/>
            <person name="Pauchet Y."/>
        </authorList>
    </citation>
    <scope>NUCLEOTIDE SEQUENCE [LARGE SCALE GENOMIC DNA]</scope>
    <source>
        <strain evidence="3">EAD_L_NR</strain>
    </source>
</reference>
<sequence>MSWFKTFFVTWGLLVTSSQAKHIKGIQIKNRGPERLWVEMTDEEGFYLPSGQLASIVVEDRWMGKIRAHPEECGKSSCDHPYTEAVLKFQGEENEDRYYVSIIEGFNRPIKIQPTSHDHVCKPALCHANINHHCPRVHQSTDSEGHVVACRSTPDLFQKLCPLAVTSEMDIASGSFGCRSNTYLILIG</sequence>
<evidence type="ECO:0000256" key="1">
    <source>
        <dbReference type="PIRSR" id="PIRSR002703-1"/>
    </source>
</evidence>
<proteinExistence type="predicted"/>
<evidence type="ECO:0000313" key="4">
    <source>
        <dbReference type="Proteomes" id="UP001159042"/>
    </source>
</evidence>